<sequence length="97" mass="10944">MLAPINEYYTEEEHAHALKMMRRSMETKRAISQAKALVTKKNNNIETYKKKIQEKATQTKTAITNIKGQLDTAIKGDTADKINESVDTLVAGYDEIV</sequence>
<dbReference type="AlphaFoldDB" id="A0A345VJH3"/>
<evidence type="ECO:0000313" key="2">
    <source>
        <dbReference type="EMBL" id="AXJ12875.1"/>
    </source>
</evidence>
<name>A0A345VJH3_9STRE</name>
<gene>
    <name evidence="2" type="ORF">Sp14A_09540</name>
</gene>
<dbReference type="Proteomes" id="UP000255411">
    <property type="component" value="Chromosome"/>
</dbReference>
<evidence type="ECO:0000256" key="1">
    <source>
        <dbReference type="SAM" id="Coils"/>
    </source>
</evidence>
<accession>A0A345VJH3</accession>
<proteinExistence type="predicted"/>
<dbReference type="RefSeq" id="WP_162797762.1">
    <property type="nucleotide sequence ID" value="NZ_CP022601.1"/>
</dbReference>
<protein>
    <submittedName>
        <fullName evidence="2">Uncharacterized protein</fullName>
    </submittedName>
</protein>
<keyword evidence="1" id="KW-0175">Coiled coil</keyword>
<feature type="coiled-coil region" evidence="1">
    <location>
        <begin position="31"/>
        <end position="58"/>
    </location>
</feature>
<dbReference type="EMBL" id="CP022601">
    <property type="protein sequence ID" value="AXJ12875.1"/>
    <property type="molecule type" value="Genomic_DNA"/>
</dbReference>
<evidence type="ECO:0000313" key="3">
    <source>
        <dbReference type="Proteomes" id="UP000255411"/>
    </source>
</evidence>
<reference evidence="2 3" key="1">
    <citation type="submission" date="2017-07" db="EMBL/GenBank/DDBJ databases">
        <title>Streptococcus pluranimalium as cause of bovine abortion.</title>
        <authorList>
            <person name="Rodriguez Campos S."/>
            <person name="Gobeli Brawand S."/>
            <person name="Brodard I."/>
            <person name="Rychener L."/>
            <person name="Perreten V."/>
        </authorList>
    </citation>
    <scope>NUCLEOTIDE SEQUENCE [LARGE SCALE GENOMIC DNA]</scope>
    <source>
        <strain evidence="2 3">14A0014</strain>
    </source>
</reference>
<organism evidence="2 3">
    <name type="scientific">Streptococcus pluranimalium</name>
    <dbReference type="NCBI Taxonomy" id="82348"/>
    <lineage>
        <taxon>Bacteria</taxon>
        <taxon>Bacillati</taxon>
        <taxon>Bacillota</taxon>
        <taxon>Bacilli</taxon>
        <taxon>Lactobacillales</taxon>
        <taxon>Streptococcaceae</taxon>
        <taxon>Streptococcus</taxon>
    </lineage>
</organism>